<dbReference type="HOGENOM" id="CLU_012862_0_3_10"/>
<keyword evidence="11" id="KW-0411">Iron-sulfur</keyword>
<dbReference type="Gene3D" id="1.10.1670.10">
    <property type="entry name" value="Helix-hairpin-Helix base-excision DNA repair enzymes (C-terminal)"/>
    <property type="match status" value="1"/>
</dbReference>
<evidence type="ECO:0000256" key="2">
    <source>
        <dbReference type="ARBA" id="ARBA00002933"/>
    </source>
</evidence>
<dbReference type="InterPro" id="IPR044298">
    <property type="entry name" value="MIG/MutY"/>
</dbReference>
<dbReference type="Pfam" id="PF00730">
    <property type="entry name" value="HhH-GPD"/>
    <property type="match status" value="1"/>
</dbReference>
<dbReference type="CDD" id="cd03431">
    <property type="entry name" value="NUDIX_DNA_Glycosylase_C-MutY"/>
    <property type="match status" value="1"/>
</dbReference>
<dbReference type="AlphaFoldDB" id="L1N9D8"/>
<dbReference type="PANTHER" id="PTHR42944">
    <property type="entry name" value="ADENINE DNA GLYCOSYLASE"/>
    <property type="match status" value="1"/>
</dbReference>
<dbReference type="InterPro" id="IPR011257">
    <property type="entry name" value="DNA_glycosylase"/>
</dbReference>
<dbReference type="InterPro" id="IPR003265">
    <property type="entry name" value="HhH-GPD_domain"/>
</dbReference>
<evidence type="ECO:0000256" key="1">
    <source>
        <dbReference type="ARBA" id="ARBA00000843"/>
    </source>
</evidence>
<dbReference type="Pfam" id="PF00633">
    <property type="entry name" value="HHH"/>
    <property type="match status" value="1"/>
</dbReference>
<evidence type="ECO:0000256" key="14">
    <source>
        <dbReference type="RuleBase" id="RU365096"/>
    </source>
</evidence>
<evidence type="ECO:0000313" key="16">
    <source>
        <dbReference type="EMBL" id="EKX99997.1"/>
    </source>
</evidence>
<evidence type="ECO:0000256" key="11">
    <source>
        <dbReference type="ARBA" id="ARBA00023014"/>
    </source>
</evidence>
<dbReference type="SMART" id="SM00478">
    <property type="entry name" value="ENDO3c"/>
    <property type="match status" value="1"/>
</dbReference>
<dbReference type="eggNOG" id="COG1194">
    <property type="taxonomic scope" value="Bacteria"/>
</dbReference>
<evidence type="ECO:0000256" key="13">
    <source>
        <dbReference type="ARBA" id="ARBA00023295"/>
    </source>
</evidence>
<comment type="caution">
    <text evidence="16">The sequence shown here is derived from an EMBL/GenBank/DDBJ whole genome shotgun (WGS) entry which is preliminary data.</text>
</comment>
<dbReference type="SUPFAM" id="SSF48150">
    <property type="entry name" value="DNA-glycosylase"/>
    <property type="match status" value="1"/>
</dbReference>
<dbReference type="STRING" id="1127696.HMPREF9134_01906"/>
<evidence type="ECO:0000259" key="15">
    <source>
        <dbReference type="SMART" id="SM00478"/>
    </source>
</evidence>
<dbReference type="InterPro" id="IPR004035">
    <property type="entry name" value="Endouclease-III_FeS-bd_BS"/>
</dbReference>
<name>L1N9D8_9PORP</name>
<keyword evidence="8 14" id="KW-0227">DNA damage</keyword>
<reference evidence="16 17" key="1">
    <citation type="submission" date="2012-05" db="EMBL/GenBank/DDBJ databases">
        <authorList>
            <person name="Weinstock G."/>
            <person name="Sodergren E."/>
            <person name="Lobos E.A."/>
            <person name="Fulton L."/>
            <person name="Fulton R."/>
            <person name="Courtney L."/>
            <person name="Fronick C."/>
            <person name="O'Laughlin M."/>
            <person name="Godfrey J."/>
            <person name="Wilson R.M."/>
            <person name="Miner T."/>
            <person name="Farmer C."/>
            <person name="Delehaunty K."/>
            <person name="Cordes M."/>
            <person name="Minx P."/>
            <person name="Tomlinson C."/>
            <person name="Chen J."/>
            <person name="Wollam A."/>
            <person name="Pepin K.H."/>
            <person name="Bhonagiri V."/>
            <person name="Zhang X."/>
            <person name="Suruliraj S."/>
            <person name="Warren W."/>
            <person name="Mitreva M."/>
            <person name="Mardis E.R."/>
            <person name="Wilson R.K."/>
        </authorList>
    </citation>
    <scope>NUCLEOTIDE SEQUENCE [LARGE SCALE GENOMIC DNA]</scope>
    <source>
        <strain evidence="16 17">F0037</strain>
    </source>
</reference>
<dbReference type="SUPFAM" id="SSF55811">
    <property type="entry name" value="Nudix"/>
    <property type="match status" value="1"/>
</dbReference>
<dbReference type="NCBIfam" id="TIGR01084">
    <property type="entry name" value="mutY"/>
    <property type="match status" value="1"/>
</dbReference>
<evidence type="ECO:0000256" key="9">
    <source>
        <dbReference type="ARBA" id="ARBA00022801"/>
    </source>
</evidence>
<dbReference type="Pfam" id="PF14815">
    <property type="entry name" value="NUDIX_4"/>
    <property type="match status" value="1"/>
</dbReference>
<evidence type="ECO:0000256" key="10">
    <source>
        <dbReference type="ARBA" id="ARBA00023004"/>
    </source>
</evidence>
<feature type="domain" description="HhH-GPD" evidence="15">
    <location>
        <begin position="43"/>
        <end position="194"/>
    </location>
</feature>
<dbReference type="Proteomes" id="UP000010408">
    <property type="component" value="Unassembled WGS sequence"/>
</dbReference>
<accession>L1N9D8</accession>
<comment type="similarity">
    <text evidence="3 14">Belongs to the Nth/MutY family.</text>
</comment>
<dbReference type="GO" id="GO:0006298">
    <property type="term" value="P:mismatch repair"/>
    <property type="evidence" value="ECO:0007669"/>
    <property type="project" value="TreeGrafter"/>
</dbReference>
<dbReference type="Pfam" id="PF10576">
    <property type="entry name" value="EndIII_4Fe-2S"/>
    <property type="match status" value="1"/>
</dbReference>
<comment type="cofactor">
    <cofactor evidence="14">
        <name>[4Fe-4S] cluster</name>
        <dbReference type="ChEBI" id="CHEBI:49883"/>
    </cofactor>
    <text evidence="14">Binds 1 [4Fe-4S] cluster.</text>
</comment>
<dbReference type="EC" id="3.2.2.31" evidence="4 14"/>
<evidence type="ECO:0000256" key="5">
    <source>
        <dbReference type="ARBA" id="ARBA00022023"/>
    </source>
</evidence>
<dbReference type="InterPro" id="IPR023170">
    <property type="entry name" value="HhH_base_excis_C"/>
</dbReference>
<evidence type="ECO:0000256" key="12">
    <source>
        <dbReference type="ARBA" id="ARBA00023204"/>
    </source>
</evidence>
<dbReference type="EMBL" id="AMEQ01000044">
    <property type="protein sequence ID" value="EKX99997.1"/>
    <property type="molecule type" value="Genomic_DNA"/>
</dbReference>
<evidence type="ECO:0000256" key="8">
    <source>
        <dbReference type="ARBA" id="ARBA00022763"/>
    </source>
</evidence>
<dbReference type="CDD" id="cd00056">
    <property type="entry name" value="ENDO3c"/>
    <property type="match status" value="1"/>
</dbReference>
<dbReference type="PANTHER" id="PTHR42944:SF1">
    <property type="entry name" value="ADENINE DNA GLYCOSYLASE"/>
    <property type="match status" value="1"/>
</dbReference>
<dbReference type="GO" id="GO:0032357">
    <property type="term" value="F:oxidized purine DNA binding"/>
    <property type="evidence" value="ECO:0007669"/>
    <property type="project" value="TreeGrafter"/>
</dbReference>
<keyword evidence="6" id="KW-0004">4Fe-4S</keyword>
<dbReference type="GO" id="GO:0034039">
    <property type="term" value="F:8-oxo-7,8-dihydroguanine DNA N-glycosylase activity"/>
    <property type="evidence" value="ECO:0007669"/>
    <property type="project" value="TreeGrafter"/>
</dbReference>
<protein>
    <recommendedName>
        <fullName evidence="5 14">Adenine DNA glycosylase</fullName>
        <ecNumber evidence="4 14">3.2.2.31</ecNumber>
    </recommendedName>
</protein>
<sequence>MPSVSSLYKAIQIRLGAWYDVYQRPLPWRQEVSAYHVLLSEVILQQTRVDQGTAYYHRFTEAFPRVEDLANASEDEVLLLWQGLGYYSRGRNLRRAAQIIVSEFGGELPRTPEGLSRLPGVGPYTRGAILSFAYDLPYPTVDGNVYRVLSRLFALTEPIDTTSGQKKYWELAEALLDRKHPSRHNQALIELGALVCLPRRPRCAECPVVEYCEAHRRGLEERLPIKQGKIKVLPRYMYYFLVRIENGEGRKCLIHRRGGRDIWHGLYEYPLIESGETPLSIEALTESEDFAQLTALLRSPRFHPIPLATHAHRLSHRQIYASLFLLECEGLTGPLAYQVIPEEEQSAYAFPVLIQRLLEKIR</sequence>
<dbReference type="Gene3D" id="3.90.79.10">
    <property type="entry name" value="Nucleoside Triphosphate Pyrophosphohydrolase"/>
    <property type="match status" value="1"/>
</dbReference>
<dbReference type="PATRIC" id="fig|1127696.3.peg.1731"/>
<evidence type="ECO:0000313" key="17">
    <source>
        <dbReference type="Proteomes" id="UP000010408"/>
    </source>
</evidence>
<keyword evidence="13 14" id="KW-0326">Glycosidase</keyword>
<comment type="function">
    <text evidence="2">Adenine glycosylase active on G-A mispairs. MutY also corrects error-prone DNA synthesis past GO lesions which are due to the oxidatively damaged form of guanine: 7,8-dihydro-8-oxoguanine (8-oxo-dGTP).</text>
</comment>
<keyword evidence="12" id="KW-0234">DNA repair</keyword>
<dbReference type="Gene3D" id="1.10.340.30">
    <property type="entry name" value="Hypothetical protein, domain 2"/>
    <property type="match status" value="1"/>
</dbReference>
<dbReference type="GO" id="GO:0046872">
    <property type="term" value="F:metal ion binding"/>
    <property type="evidence" value="ECO:0007669"/>
    <property type="project" value="UniProtKB-UniRule"/>
</dbReference>
<dbReference type="InterPro" id="IPR029119">
    <property type="entry name" value="MutY_C"/>
</dbReference>
<dbReference type="InterPro" id="IPR015797">
    <property type="entry name" value="NUDIX_hydrolase-like_dom_sf"/>
</dbReference>
<organism evidence="16 17">
    <name type="scientific">Porphyromonas catoniae F0037</name>
    <dbReference type="NCBI Taxonomy" id="1127696"/>
    <lineage>
        <taxon>Bacteria</taxon>
        <taxon>Pseudomonadati</taxon>
        <taxon>Bacteroidota</taxon>
        <taxon>Bacteroidia</taxon>
        <taxon>Bacteroidales</taxon>
        <taxon>Porphyromonadaceae</taxon>
        <taxon>Porphyromonas</taxon>
    </lineage>
</organism>
<keyword evidence="10 14" id="KW-0408">Iron</keyword>
<proteinExistence type="inferred from homology"/>
<dbReference type="PROSITE" id="PS00764">
    <property type="entry name" value="ENDONUCLEASE_III_1"/>
    <property type="match status" value="1"/>
</dbReference>
<evidence type="ECO:0000256" key="7">
    <source>
        <dbReference type="ARBA" id="ARBA00022723"/>
    </source>
</evidence>
<keyword evidence="7" id="KW-0479">Metal-binding</keyword>
<dbReference type="GO" id="GO:0006284">
    <property type="term" value="P:base-excision repair"/>
    <property type="evidence" value="ECO:0007669"/>
    <property type="project" value="UniProtKB-UniRule"/>
</dbReference>
<dbReference type="RefSeq" id="WP_005468271.1">
    <property type="nucleotide sequence ID" value="NZ_KB291037.1"/>
</dbReference>
<evidence type="ECO:0000256" key="3">
    <source>
        <dbReference type="ARBA" id="ARBA00008343"/>
    </source>
</evidence>
<dbReference type="InterPro" id="IPR003651">
    <property type="entry name" value="Endonuclease3_FeS-loop_motif"/>
</dbReference>
<dbReference type="InterPro" id="IPR000445">
    <property type="entry name" value="HhH_motif"/>
</dbReference>
<evidence type="ECO:0000256" key="4">
    <source>
        <dbReference type="ARBA" id="ARBA00012045"/>
    </source>
</evidence>
<evidence type="ECO:0000256" key="6">
    <source>
        <dbReference type="ARBA" id="ARBA00022485"/>
    </source>
</evidence>
<gene>
    <name evidence="16" type="ORF">HMPREF9134_01906</name>
</gene>
<dbReference type="GO" id="GO:0051539">
    <property type="term" value="F:4 iron, 4 sulfur cluster binding"/>
    <property type="evidence" value="ECO:0007669"/>
    <property type="project" value="UniProtKB-UniRule"/>
</dbReference>
<dbReference type="GO" id="GO:0035485">
    <property type="term" value="F:adenine/guanine mispair binding"/>
    <property type="evidence" value="ECO:0007669"/>
    <property type="project" value="TreeGrafter"/>
</dbReference>
<dbReference type="SMART" id="SM00525">
    <property type="entry name" value="FES"/>
    <property type="match status" value="1"/>
</dbReference>
<dbReference type="InterPro" id="IPR005760">
    <property type="entry name" value="A/G_AdeGlyc_MutY"/>
</dbReference>
<dbReference type="GO" id="GO:0000701">
    <property type="term" value="F:purine-specific mismatch base pair DNA N-glycosylase activity"/>
    <property type="evidence" value="ECO:0007669"/>
    <property type="project" value="UniProtKB-EC"/>
</dbReference>
<comment type="catalytic activity">
    <reaction evidence="1 14">
        <text>Hydrolyzes free adenine bases from 7,8-dihydro-8-oxoguanine:adenine mismatched double-stranded DNA, leaving an apurinic site.</text>
        <dbReference type="EC" id="3.2.2.31"/>
    </reaction>
</comment>
<keyword evidence="9" id="KW-0378">Hydrolase</keyword>